<evidence type="ECO:0000313" key="1">
    <source>
        <dbReference type="EMBL" id="QHU14763.1"/>
    </source>
</evidence>
<dbReference type="EMBL" id="MN740847">
    <property type="protein sequence ID" value="QHU14763.1"/>
    <property type="molecule type" value="Genomic_DNA"/>
</dbReference>
<organism evidence="1">
    <name type="scientific">viral metagenome</name>
    <dbReference type="NCBI Taxonomy" id="1070528"/>
    <lineage>
        <taxon>unclassified sequences</taxon>
        <taxon>metagenomes</taxon>
        <taxon>organismal metagenomes</taxon>
    </lineage>
</organism>
<protein>
    <submittedName>
        <fullName evidence="1">Uncharacterized protein</fullName>
    </submittedName>
</protein>
<proteinExistence type="predicted"/>
<sequence length="127" mass="14958">MTETQQIVKEFLNKCGIVFEDYKMLDGMLIPRDTLLSQEKYENIKEDLTKIKKMYSSGALTALQKSAEKKQKWPLLNLVRQILKSNNYNMDPIRKSNGYTKEGKKKYLRFFIIKKIKSTKEVEVEVN</sequence>
<name>A0A6C0KBJ3_9ZZZZ</name>
<accession>A0A6C0KBJ3</accession>
<dbReference type="AlphaFoldDB" id="A0A6C0KBJ3"/>
<reference evidence="1" key="1">
    <citation type="journal article" date="2020" name="Nature">
        <title>Giant virus diversity and host interactions through global metagenomics.</title>
        <authorList>
            <person name="Schulz F."/>
            <person name="Roux S."/>
            <person name="Paez-Espino D."/>
            <person name="Jungbluth S."/>
            <person name="Walsh D.A."/>
            <person name="Denef V.J."/>
            <person name="McMahon K.D."/>
            <person name="Konstantinidis K.T."/>
            <person name="Eloe-Fadrosh E.A."/>
            <person name="Kyrpides N.C."/>
            <person name="Woyke T."/>
        </authorList>
    </citation>
    <scope>NUCLEOTIDE SEQUENCE</scope>
    <source>
        <strain evidence="1">GVMAG-S-1102244-55</strain>
    </source>
</reference>